<sequence length="218" mass="24608">MPEDVKDHELLTVVEEPNGHLAMSNEFFLKHIDGCAAVISCLGHTLSFKGIYGKPRRLCLDTTRKICESIETLSPTNPVKFIVISTEGVSRLDGMDPNRGCFERCIINCCLKNFLPPHADNMDVVQYLHENIEKNNNRYVEFCAVRPSDLTDGDQCSYELHETLQNGIFNAPSTSRANVGNFMADCVTVPDIWSKYKNSYPHIINTRLVMGPKVIKRE</sequence>
<protein>
    <recommendedName>
        <fullName evidence="1">NAD(P)-binding domain-containing protein</fullName>
    </recommendedName>
</protein>
<reference evidence="2" key="1">
    <citation type="submission" date="2021-01" db="EMBL/GenBank/DDBJ databases">
        <authorList>
            <person name="Corre E."/>
            <person name="Pelletier E."/>
            <person name="Niang G."/>
            <person name="Scheremetjew M."/>
            <person name="Finn R."/>
            <person name="Kale V."/>
            <person name="Holt S."/>
            <person name="Cochrane G."/>
            <person name="Meng A."/>
            <person name="Brown T."/>
            <person name="Cohen L."/>
        </authorList>
    </citation>
    <scope>NUCLEOTIDE SEQUENCE</scope>
    <source>
        <strain evidence="2">CCMP1381</strain>
    </source>
</reference>
<evidence type="ECO:0000259" key="1">
    <source>
        <dbReference type="Pfam" id="PF13460"/>
    </source>
</evidence>
<dbReference type="InterPro" id="IPR016040">
    <property type="entry name" value="NAD(P)-bd_dom"/>
</dbReference>
<name>A0A7S2C2W7_9STRA</name>
<dbReference type="Pfam" id="PF13460">
    <property type="entry name" value="NAD_binding_10"/>
    <property type="match status" value="1"/>
</dbReference>
<evidence type="ECO:0000313" key="2">
    <source>
        <dbReference type="EMBL" id="CAD9414194.1"/>
    </source>
</evidence>
<dbReference type="EMBL" id="HBGS01023386">
    <property type="protein sequence ID" value="CAD9414194.1"/>
    <property type="molecule type" value="Transcribed_RNA"/>
</dbReference>
<dbReference type="AlphaFoldDB" id="A0A7S2C2W7"/>
<gene>
    <name evidence="2" type="ORF">DSPE1174_LOCUS11876</name>
</gene>
<proteinExistence type="predicted"/>
<feature type="domain" description="NAD(P)-binding" evidence="1">
    <location>
        <begin position="24"/>
        <end position="188"/>
    </location>
</feature>
<organism evidence="2">
    <name type="scientific">Octactis speculum</name>
    <dbReference type="NCBI Taxonomy" id="3111310"/>
    <lineage>
        <taxon>Eukaryota</taxon>
        <taxon>Sar</taxon>
        <taxon>Stramenopiles</taxon>
        <taxon>Ochrophyta</taxon>
        <taxon>Dictyochophyceae</taxon>
        <taxon>Dictyochales</taxon>
        <taxon>Dictyochaceae</taxon>
        <taxon>Octactis</taxon>
    </lineage>
</organism>
<dbReference type="Gene3D" id="3.40.50.720">
    <property type="entry name" value="NAD(P)-binding Rossmann-like Domain"/>
    <property type="match status" value="1"/>
</dbReference>
<accession>A0A7S2C2W7</accession>